<dbReference type="PRINTS" id="PR00320">
    <property type="entry name" value="GPROTEINBRPT"/>
</dbReference>
<keyword evidence="1 3" id="KW-0853">WD repeat</keyword>
<dbReference type="SUPFAM" id="SSF50978">
    <property type="entry name" value="WD40 repeat-like"/>
    <property type="match status" value="1"/>
</dbReference>
<feature type="repeat" description="WD" evidence="3">
    <location>
        <begin position="150"/>
        <end position="171"/>
    </location>
</feature>
<reference evidence="5" key="1">
    <citation type="submission" date="2022-07" db="EMBL/GenBank/DDBJ databases">
        <title>Phylogenomic reconstructions and comparative analyses of Kickxellomycotina fungi.</title>
        <authorList>
            <person name="Reynolds N.K."/>
            <person name="Stajich J.E."/>
            <person name="Barry K."/>
            <person name="Grigoriev I.V."/>
            <person name="Crous P."/>
            <person name="Smith M.E."/>
        </authorList>
    </citation>
    <scope>NUCLEOTIDE SEQUENCE</scope>
    <source>
        <strain evidence="5">RSA 1196</strain>
    </source>
</reference>
<evidence type="ECO:0000313" key="6">
    <source>
        <dbReference type="Proteomes" id="UP001150925"/>
    </source>
</evidence>
<feature type="region of interest" description="Disordered" evidence="4">
    <location>
        <begin position="225"/>
        <end position="270"/>
    </location>
</feature>
<evidence type="ECO:0008006" key="7">
    <source>
        <dbReference type="Google" id="ProtNLM"/>
    </source>
</evidence>
<dbReference type="InterPro" id="IPR001680">
    <property type="entry name" value="WD40_rpt"/>
</dbReference>
<accession>A0A9W8AHW3</accession>
<dbReference type="PANTHER" id="PTHR19848:SF8">
    <property type="entry name" value="F-BOX AND WD REPEAT DOMAIN CONTAINING 7"/>
    <property type="match status" value="1"/>
</dbReference>
<evidence type="ECO:0000256" key="1">
    <source>
        <dbReference type="ARBA" id="ARBA00022574"/>
    </source>
</evidence>
<dbReference type="PROSITE" id="PS50294">
    <property type="entry name" value="WD_REPEATS_REGION"/>
    <property type="match status" value="1"/>
</dbReference>
<dbReference type="Gene3D" id="2.130.10.10">
    <property type="entry name" value="YVTN repeat-like/Quinoprotein amine dehydrogenase"/>
    <property type="match status" value="2"/>
</dbReference>
<keyword evidence="2" id="KW-0677">Repeat</keyword>
<evidence type="ECO:0000256" key="2">
    <source>
        <dbReference type="ARBA" id="ARBA00022737"/>
    </source>
</evidence>
<feature type="repeat" description="WD" evidence="3">
    <location>
        <begin position="29"/>
        <end position="70"/>
    </location>
</feature>
<evidence type="ECO:0000313" key="5">
    <source>
        <dbReference type="EMBL" id="KAJ1949526.1"/>
    </source>
</evidence>
<organism evidence="5 6">
    <name type="scientific">Dispira parvispora</name>
    <dbReference type="NCBI Taxonomy" id="1520584"/>
    <lineage>
        <taxon>Eukaryota</taxon>
        <taxon>Fungi</taxon>
        <taxon>Fungi incertae sedis</taxon>
        <taxon>Zoopagomycota</taxon>
        <taxon>Kickxellomycotina</taxon>
        <taxon>Dimargaritomycetes</taxon>
        <taxon>Dimargaritales</taxon>
        <taxon>Dimargaritaceae</taxon>
        <taxon>Dispira</taxon>
    </lineage>
</organism>
<feature type="repeat" description="WD" evidence="3">
    <location>
        <begin position="6"/>
        <end position="28"/>
    </location>
</feature>
<evidence type="ECO:0000256" key="3">
    <source>
        <dbReference type="PROSITE-ProRule" id="PRU00221"/>
    </source>
</evidence>
<evidence type="ECO:0000256" key="4">
    <source>
        <dbReference type="SAM" id="MobiDB-lite"/>
    </source>
</evidence>
<gene>
    <name evidence="5" type="ORF">IWQ62_006719</name>
</gene>
<dbReference type="OrthoDB" id="6262491at2759"/>
<feature type="compositionally biased region" description="Acidic residues" evidence="4">
    <location>
        <begin position="253"/>
        <end position="270"/>
    </location>
</feature>
<dbReference type="AlphaFoldDB" id="A0A9W8AHW3"/>
<dbReference type="Pfam" id="PF00400">
    <property type="entry name" value="WD40"/>
    <property type="match status" value="2"/>
</dbReference>
<sequence length="270" mass="29890">WGAPQLFSGSVDATIRQWDVVTGRCVRTLRGHTRGVDALVYNGETDQLFSASSDTTLKQWDLETGSVLREFKGHHTSVVALTLYPDYLSQQDPQNATLSSTADEEDEAELWSGSVDKFTLQWNVRHGRVETKLEHPNVASSVLVTDAFAVTGCRDEHVRVWDKATGKLVKTLVGHFDEVTGIAMISQTLYTASLDGTVRRWPLGKILRDKSPVFDALQSIREAKVEGDNSQSDVTRTASAKVKPLANPQSALTEEEERELAELMSDLDDE</sequence>
<feature type="non-terminal residue" evidence="5">
    <location>
        <position position="1"/>
    </location>
</feature>
<comment type="caution">
    <text evidence="5">The sequence shown here is derived from an EMBL/GenBank/DDBJ whole genome shotgun (WGS) entry which is preliminary data.</text>
</comment>
<name>A0A9W8AHW3_9FUNG</name>
<feature type="compositionally biased region" description="Polar residues" evidence="4">
    <location>
        <begin position="228"/>
        <end position="238"/>
    </location>
</feature>
<dbReference type="InterPro" id="IPR015943">
    <property type="entry name" value="WD40/YVTN_repeat-like_dom_sf"/>
</dbReference>
<dbReference type="Proteomes" id="UP001150925">
    <property type="component" value="Unassembled WGS sequence"/>
</dbReference>
<dbReference type="SMART" id="SM00320">
    <property type="entry name" value="WD40"/>
    <property type="match status" value="4"/>
</dbReference>
<keyword evidence="6" id="KW-1185">Reference proteome</keyword>
<protein>
    <recommendedName>
        <fullName evidence="7">WD repeat protein</fullName>
    </recommendedName>
</protein>
<dbReference type="InterPro" id="IPR036322">
    <property type="entry name" value="WD40_repeat_dom_sf"/>
</dbReference>
<dbReference type="InterPro" id="IPR020472">
    <property type="entry name" value="WD40_PAC1"/>
</dbReference>
<dbReference type="PANTHER" id="PTHR19848">
    <property type="entry name" value="WD40 REPEAT PROTEIN"/>
    <property type="match status" value="1"/>
</dbReference>
<dbReference type="EMBL" id="JANBPY010003992">
    <property type="protein sequence ID" value="KAJ1949526.1"/>
    <property type="molecule type" value="Genomic_DNA"/>
</dbReference>
<dbReference type="PROSITE" id="PS50082">
    <property type="entry name" value="WD_REPEATS_2"/>
    <property type="match status" value="3"/>
</dbReference>
<proteinExistence type="predicted"/>